<dbReference type="EMBL" id="FJXR01000038">
    <property type="protein sequence ID" value="CZW30614.1"/>
    <property type="molecule type" value="Genomic_DNA"/>
</dbReference>
<feature type="transmembrane region" description="Helical" evidence="1">
    <location>
        <begin position="78"/>
        <end position="105"/>
    </location>
</feature>
<keyword evidence="1" id="KW-0472">Membrane</keyword>
<dbReference type="RefSeq" id="WP_063145529.1">
    <property type="nucleotide sequence ID" value="NZ_FJXR01000038.1"/>
</dbReference>
<sequence length="110" mass="11653">MALVSCPECLKDVSDTALRCPSCGKQLKKPRRSLFGKVIKWAFILFNLFMVYCLLAGLGGSGEVINHATSDAERAGAAIGTGLGLMAIASVWVIGDIIIGILVFLTRPKG</sequence>
<evidence type="ECO:0000256" key="1">
    <source>
        <dbReference type="SAM" id="Phobius"/>
    </source>
</evidence>
<feature type="transmembrane region" description="Helical" evidence="1">
    <location>
        <begin position="38"/>
        <end position="58"/>
    </location>
</feature>
<dbReference type="AlphaFoldDB" id="A0A144THX9"/>
<name>A0A144THX9_ENTCL</name>
<organism evidence="2 3">
    <name type="scientific">Enterobacter cloacae</name>
    <dbReference type="NCBI Taxonomy" id="550"/>
    <lineage>
        <taxon>Bacteria</taxon>
        <taxon>Pseudomonadati</taxon>
        <taxon>Pseudomonadota</taxon>
        <taxon>Gammaproteobacteria</taxon>
        <taxon>Enterobacterales</taxon>
        <taxon>Enterobacteriaceae</taxon>
        <taxon>Enterobacter</taxon>
        <taxon>Enterobacter cloacae complex</taxon>
    </lineage>
</organism>
<evidence type="ECO:0000313" key="3">
    <source>
        <dbReference type="Proteomes" id="UP000076008"/>
    </source>
</evidence>
<keyword evidence="1" id="KW-1133">Transmembrane helix</keyword>
<protein>
    <recommendedName>
        <fullName evidence="4">Zinc ribbon domain-containing protein</fullName>
    </recommendedName>
</protein>
<evidence type="ECO:0008006" key="4">
    <source>
        <dbReference type="Google" id="ProtNLM"/>
    </source>
</evidence>
<keyword evidence="1" id="KW-0812">Transmembrane</keyword>
<reference evidence="2 3" key="1">
    <citation type="submission" date="2016-03" db="EMBL/GenBank/DDBJ databases">
        <authorList>
            <consortium name="Pathogen Informatics"/>
        </authorList>
    </citation>
    <scope>NUCLEOTIDE SEQUENCE [LARGE SCALE GENOMIC DNA]</scope>
    <source>
        <strain evidence="3">e1252</strain>
    </source>
</reference>
<accession>A0A144THX9</accession>
<proteinExistence type="predicted"/>
<gene>
    <name evidence="2" type="ORF">SAMEA2273318_04463</name>
</gene>
<evidence type="ECO:0000313" key="2">
    <source>
        <dbReference type="EMBL" id="CZW30614.1"/>
    </source>
</evidence>
<dbReference type="Proteomes" id="UP000076008">
    <property type="component" value="Unassembled WGS sequence"/>
</dbReference>